<dbReference type="Proteomes" id="UP000604825">
    <property type="component" value="Unassembled WGS sequence"/>
</dbReference>
<dbReference type="AlphaFoldDB" id="A0A811NPC2"/>
<dbReference type="InterPro" id="IPR016024">
    <property type="entry name" value="ARM-type_fold"/>
</dbReference>
<name>A0A811NPC2_9POAL</name>
<evidence type="ECO:0000313" key="4">
    <source>
        <dbReference type="Proteomes" id="UP000604825"/>
    </source>
</evidence>
<accession>A0A811NPC2</accession>
<feature type="transmembrane region" description="Helical" evidence="2">
    <location>
        <begin position="167"/>
        <end position="189"/>
    </location>
</feature>
<dbReference type="OrthoDB" id="679747at2759"/>
<keyword evidence="4" id="KW-1185">Reference proteome</keyword>
<keyword evidence="2" id="KW-1133">Transmembrane helix</keyword>
<proteinExistence type="predicted"/>
<dbReference type="PANTHER" id="PTHR33115:SF56">
    <property type="entry name" value="OS05G0239400 PROTEIN"/>
    <property type="match status" value="1"/>
</dbReference>
<gene>
    <name evidence="3" type="ORF">NCGR_LOCUS18673</name>
</gene>
<feature type="transmembrane region" description="Helical" evidence="2">
    <location>
        <begin position="103"/>
        <end position="130"/>
    </location>
</feature>
<protein>
    <submittedName>
        <fullName evidence="3">Uncharacterized protein</fullName>
    </submittedName>
</protein>
<organism evidence="3 4">
    <name type="scientific">Miscanthus lutarioriparius</name>
    <dbReference type="NCBI Taxonomy" id="422564"/>
    <lineage>
        <taxon>Eukaryota</taxon>
        <taxon>Viridiplantae</taxon>
        <taxon>Streptophyta</taxon>
        <taxon>Embryophyta</taxon>
        <taxon>Tracheophyta</taxon>
        <taxon>Spermatophyta</taxon>
        <taxon>Magnoliopsida</taxon>
        <taxon>Liliopsida</taxon>
        <taxon>Poales</taxon>
        <taxon>Poaceae</taxon>
        <taxon>PACMAD clade</taxon>
        <taxon>Panicoideae</taxon>
        <taxon>Andropogonodae</taxon>
        <taxon>Andropogoneae</taxon>
        <taxon>Saccharinae</taxon>
        <taxon>Miscanthus</taxon>
    </lineage>
</organism>
<evidence type="ECO:0000256" key="2">
    <source>
        <dbReference type="SAM" id="Phobius"/>
    </source>
</evidence>
<dbReference type="SUPFAM" id="SSF48371">
    <property type="entry name" value="ARM repeat"/>
    <property type="match status" value="1"/>
</dbReference>
<feature type="transmembrane region" description="Helical" evidence="2">
    <location>
        <begin position="28"/>
        <end position="51"/>
    </location>
</feature>
<sequence>MEEVGRPEELMINRATRLWKDTGDIASALGYLAVFWSTVVLLGGFVGDLLLKEFWVLTALSIIMSLKMIKFGIYEVGTNVYMEEIYIITDILRRRKRTEERKYSVIFIVLSVMLVVKRVFLCLLALVYLVSPVVNLGVSVWRLVRRDYGDAGGDIPNRAKLMAALDIFYALILLQSLFAFYFLVIDSYLGYSMKSMNKHTGLFEEWGSKVIGMYQRETERKLKESRELPGNWNLIAYGVELLQSASEDDRLWGARVLDSLCLFDKELLSVRGELLSSRLSIKNLIGMIGLRSTDKIENKERATRIVAHLASDLHITHLPGTLQCIYSLLECCKQYGEPLVIRPLENPQQGLPHPDTKDQHGSLETPEHQGDFLIVSMPNKTDHRYEQVISSLPTWLVKKATTMLGKLIKKLYELTEPPKPYSHPYKTIGTKELIAHGLMILEGLTQDQVNCTEIIKHQLLLSEITSPLRRHDFLSNVRDCRMVEILSRSLTVVSRLLGSLGDGATSLRQELVSNTEAISNLMGILETDSKGAQKLHDKAIEILTELAFDGSFQKLDFNKLFDALLCIFLDEETSNTIAEQAEKDKATKLRVKAGEALATLLPVCSTRYANVADILPEQEAINLLTKVLDQIVSSKMGTTAVEAKGDSTSNEKQSEEEKCLAAMLSLAVVICNENVINKEDSVDASPKDASLVKKLKEILESNKRRSAECLMIVKLICQVVIAMTKVKHSCIEQFNEHNFTEALTKALETMSEVDDCTLFTGNDREVIKPARSLSCLVKEAQELLQTA</sequence>
<keyword evidence="2" id="KW-0812">Transmembrane</keyword>
<comment type="caution">
    <text evidence="3">The sequence shown here is derived from an EMBL/GenBank/DDBJ whole genome shotgun (WGS) entry which is preliminary data.</text>
</comment>
<reference evidence="3" key="1">
    <citation type="submission" date="2020-10" db="EMBL/GenBank/DDBJ databases">
        <authorList>
            <person name="Han B."/>
            <person name="Lu T."/>
            <person name="Zhao Q."/>
            <person name="Huang X."/>
            <person name="Zhao Y."/>
        </authorList>
    </citation>
    <scope>NUCLEOTIDE SEQUENCE</scope>
</reference>
<evidence type="ECO:0000256" key="1">
    <source>
        <dbReference type="SAM" id="MobiDB-lite"/>
    </source>
</evidence>
<evidence type="ECO:0000313" key="3">
    <source>
        <dbReference type="EMBL" id="CAD6227030.1"/>
    </source>
</evidence>
<feature type="compositionally biased region" description="Basic and acidic residues" evidence="1">
    <location>
        <begin position="354"/>
        <end position="365"/>
    </location>
</feature>
<dbReference type="PANTHER" id="PTHR33115">
    <property type="entry name" value="ARM REPEAT SUPERFAMILY PROTEIN"/>
    <property type="match status" value="1"/>
</dbReference>
<keyword evidence="2" id="KW-0472">Membrane</keyword>
<feature type="region of interest" description="Disordered" evidence="1">
    <location>
        <begin position="344"/>
        <end position="365"/>
    </location>
</feature>
<dbReference type="EMBL" id="CAJGYO010000004">
    <property type="protein sequence ID" value="CAD6227030.1"/>
    <property type="molecule type" value="Genomic_DNA"/>
</dbReference>